<dbReference type="Proteomes" id="UP000321362">
    <property type="component" value="Chromosome"/>
</dbReference>
<evidence type="ECO:0000313" key="2">
    <source>
        <dbReference type="EMBL" id="QEC77760.1"/>
    </source>
</evidence>
<gene>
    <name evidence="2" type="ORF">FSB76_18095</name>
</gene>
<dbReference type="OrthoDB" id="850138at2"/>
<accession>A0A5B8W1A6</accession>
<keyword evidence="3" id="KW-1185">Reference proteome</keyword>
<keyword evidence="1" id="KW-0812">Transmembrane</keyword>
<reference evidence="2 3" key="1">
    <citation type="journal article" date="2013" name="J. Microbiol.">
        <title>Mucilaginibacter ginsenosidivorax sp. nov., with ginsenoside converting activity isolated from sediment.</title>
        <authorList>
            <person name="Kim J.K."/>
            <person name="Choi T.E."/>
            <person name="Liu Q.M."/>
            <person name="Park H.Y."/>
            <person name="Yi T.H."/>
            <person name="Yoon M.H."/>
            <person name="Kim S.C."/>
            <person name="Im W.T."/>
        </authorList>
    </citation>
    <scope>NUCLEOTIDE SEQUENCE [LARGE SCALE GENOMIC DNA]</scope>
    <source>
        <strain evidence="2 3">KHI28</strain>
    </source>
</reference>
<dbReference type="KEGG" id="mgk:FSB76_18095"/>
<evidence type="ECO:0000313" key="3">
    <source>
        <dbReference type="Proteomes" id="UP000321362"/>
    </source>
</evidence>
<name>A0A5B8W1A6_9SPHI</name>
<keyword evidence="1" id="KW-0472">Membrane</keyword>
<evidence type="ECO:0000256" key="1">
    <source>
        <dbReference type="SAM" id="Phobius"/>
    </source>
</evidence>
<organism evidence="2 3">
    <name type="scientific">Mucilaginibacter ginsenosidivorax</name>
    <dbReference type="NCBI Taxonomy" id="862126"/>
    <lineage>
        <taxon>Bacteria</taxon>
        <taxon>Pseudomonadati</taxon>
        <taxon>Bacteroidota</taxon>
        <taxon>Sphingobacteriia</taxon>
        <taxon>Sphingobacteriales</taxon>
        <taxon>Sphingobacteriaceae</taxon>
        <taxon>Mucilaginibacter</taxon>
    </lineage>
</organism>
<dbReference type="Gene3D" id="2.160.20.120">
    <property type="match status" value="1"/>
</dbReference>
<keyword evidence="1" id="KW-1133">Transmembrane helix</keyword>
<protein>
    <submittedName>
        <fullName evidence="2">Uncharacterized protein</fullName>
    </submittedName>
</protein>
<dbReference type="EMBL" id="CP042437">
    <property type="protein sequence ID" value="QEC77760.1"/>
    <property type="molecule type" value="Genomic_DNA"/>
</dbReference>
<sequence>MKTSTKIFIAALVFLVLCIGGYDLLLKKEFLTGRYKNYYSHFTPLPYKDFDALEINAAHKASVEVVQGPFGVKADPNILDYVQFTQKGGLLQMNIQYNTNRFYNDENYRIIISCPSLSSVTANAFIVINKQRVIDTTTNDNWNYGKIMINGFKQDSLVISQDYGSQVVLANNNIGLLNATVGLSPFSGSHITILKNNRFNVAKLQLLNKSTLNLNEAKINQLDYRPGDSTRLIINGAAKNSLLPYIHLKQ</sequence>
<dbReference type="AlphaFoldDB" id="A0A5B8W1A6"/>
<proteinExistence type="predicted"/>
<dbReference type="RefSeq" id="WP_147055747.1">
    <property type="nucleotide sequence ID" value="NZ_CP042437.1"/>
</dbReference>
<feature type="transmembrane region" description="Helical" evidence="1">
    <location>
        <begin position="6"/>
        <end position="26"/>
    </location>
</feature>